<evidence type="ECO:0000313" key="1">
    <source>
        <dbReference type="EMBL" id="QHT05155.1"/>
    </source>
</evidence>
<protein>
    <submittedName>
        <fullName evidence="1">Uncharacterized protein</fullName>
    </submittedName>
</protein>
<organism evidence="1">
    <name type="scientific">viral metagenome</name>
    <dbReference type="NCBI Taxonomy" id="1070528"/>
    <lineage>
        <taxon>unclassified sequences</taxon>
        <taxon>metagenomes</taxon>
        <taxon>organismal metagenomes</taxon>
    </lineage>
</organism>
<sequence>MALERVISLLWSRRYMFEFMIESSKPDHLLDVPRCLANSIISTYKEPGQIRTITRVLKLMYDCIYDKHTV</sequence>
<dbReference type="AlphaFoldDB" id="A0A6C0CNW7"/>
<proteinExistence type="predicted"/>
<dbReference type="EMBL" id="MN739450">
    <property type="protein sequence ID" value="QHT05155.1"/>
    <property type="molecule type" value="Genomic_DNA"/>
</dbReference>
<accession>A0A6C0CNW7</accession>
<name>A0A6C0CNW7_9ZZZZ</name>
<reference evidence="1" key="1">
    <citation type="journal article" date="2020" name="Nature">
        <title>Giant virus diversity and host interactions through global metagenomics.</title>
        <authorList>
            <person name="Schulz F."/>
            <person name="Roux S."/>
            <person name="Paez-Espino D."/>
            <person name="Jungbluth S."/>
            <person name="Walsh D.A."/>
            <person name="Denef V.J."/>
            <person name="McMahon K.D."/>
            <person name="Konstantinidis K.T."/>
            <person name="Eloe-Fadrosh E.A."/>
            <person name="Kyrpides N.C."/>
            <person name="Woyke T."/>
        </authorList>
    </citation>
    <scope>NUCLEOTIDE SEQUENCE</scope>
    <source>
        <strain evidence="1">GVMAG-M-3300021354-14</strain>
    </source>
</reference>